<organism evidence="1 2">
    <name type="scientific">Dreissena polymorpha</name>
    <name type="common">Zebra mussel</name>
    <name type="synonym">Mytilus polymorpha</name>
    <dbReference type="NCBI Taxonomy" id="45954"/>
    <lineage>
        <taxon>Eukaryota</taxon>
        <taxon>Metazoa</taxon>
        <taxon>Spiralia</taxon>
        <taxon>Lophotrochozoa</taxon>
        <taxon>Mollusca</taxon>
        <taxon>Bivalvia</taxon>
        <taxon>Autobranchia</taxon>
        <taxon>Heteroconchia</taxon>
        <taxon>Euheterodonta</taxon>
        <taxon>Imparidentia</taxon>
        <taxon>Neoheterodontei</taxon>
        <taxon>Myida</taxon>
        <taxon>Dreissenoidea</taxon>
        <taxon>Dreissenidae</taxon>
        <taxon>Dreissena</taxon>
    </lineage>
</organism>
<accession>A0A9D4HW76</accession>
<evidence type="ECO:0000313" key="2">
    <source>
        <dbReference type="Proteomes" id="UP000828390"/>
    </source>
</evidence>
<gene>
    <name evidence="1" type="ORF">DPMN_041576</name>
</gene>
<reference evidence="1" key="1">
    <citation type="journal article" date="2019" name="bioRxiv">
        <title>The Genome of the Zebra Mussel, Dreissena polymorpha: A Resource for Invasive Species Research.</title>
        <authorList>
            <person name="McCartney M.A."/>
            <person name="Auch B."/>
            <person name="Kono T."/>
            <person name="Mallez S."/>
            <person name="Zhang Y."/>
            <person name="Obille A."/>
            <person name="Becker A."/>
            <person name="Abrahante J.E."/>
            <person name="Garbe J."/>
            <person name="Badalamenti J.P."/>
            <person name="Herman A."/>
            <person name="Mangelson H."/>
            <person name="Liachko I."/>
            <person name="Sullivan S."/>
            <person name="Sone E.D."/>
            <person name="Koren S."/>
            <person name="Silverstein K.A.T."/>
            <person name="Beckman K.B."/>
            <person name="Gohl D.M."/>
        </authorList>
    </citation>
    <scope>NUCLEOTIDE SEQUENCE</scope>
    <source>
        <strain evidence="1">Duluth1</strain>
        <tissue evidence="1">Whole animal</tissue>
    </source>
</reference>
<dbReference type="AlphaFoldDB" id="A0A9D4HW76"/>
<name>A0A9D4HW76_DREPO</name>
<protein>
    <submittedName>
        <fullName evidence="1">Uncharacterized protein</fullName>
    </submittedName>
</protein>
<keyword evidence="2" id="KW-1185">Reference proteome</keyword>
<comment type="caution">
    <text evidence="1">The sequence shown here is derived from an EMBL/GenBank/DDBJ whole genome shotgun (WGS) entry which is preliminary data.</text>
</comment>
<sequence>MEEEFNAACPLTSLCRAELRFTSIVRSYTLLVCDHETYVKAECVVPYHIVRLRLLAWSYASIINFKKSPDSDFHGANDTFRVTEFNTNTNTTTTTTTTATTTNYIINYYYNTNNSNYYYYYF</sequence>
<dbReference type="Proteomes" id="UP000828390">
    <property type="component" value="Unassembled WGS sequence"/>
</dbReference>
<evidence type="ECO:0000313" key="1">
    <source>
        <dbReference type="EMBL" id="KAH3735114.1"/>
    </source>
</evidence>
<proteinExistence type="predicted"/>
<dbReference type="EMBL" id="JAIWYP010000011">
    <property type="protein sequence ID" value="KAH3735114.1"/>
    <property type="molecule type" value="Genomic_DNA"/>
</dbReference>
<reference evidence="1" key="2">
    <citation type="submission" date="2020-11" db="EMBL/GenBank/DDBJ databases">
        <authorList>
            <person name="McCartney M.A."/>
            <person name="Auch B."/>
            <person name="Kono T."/>
            <person name="Mallez S."/>
            <person name="Becker A."/>
            <person name="Gohl D.M."/>
            <person name="Silverstein K.A.T."/>
            <person name="Koren S."/>
            <person name="Bechman K.B."/>
            <person name="Herman A."/>
            <person name="Abrahante J.E."/>
            <person name="Garbe J."/>
        </authorList>
    </citation>
    <scope>NUCLEOTIDE SEQUENCE</scope>
    <source>
        <strain evidence="1">Duluth1</strain>
        <tissue evidence="1">Whole animal</tissue>
    </source>
</reference>